<protein>
    <submittedName>
        <fullName evidence="5">GntR family transcriptional regulator</fullName>
    </submittedName>
</protein>
<dbReference type="InterPro" id="IPR000524">
    <property type="entry name" value="Tscrpt_reg_HTH_GntR"/>
</dbReference>
<accession>A0A9D0YSF2</accession>
<keyword evidence="3" id="KW-0804">Transcription</keyword>
<evidence type="ECO:0000256" key="1">
    <source>
        <dbReference type="ARBA" id="ARBA00023015"/>
    </source>
</evidence>
<evidence type="ECO:0000313" key="6">
    <source>
        <dbReference type="Proteomes" id="UP000886879"/>
    </source>
</evidence>
<dbReference type="CDD" id="cd07377">
    <property type="entry name" value="WHTH_GntR"/>
    <property type="match status" value="1"/>
</dbReference>
<dbReference type="Gene3D" id="1.10.10.10">
    <property type="entry name" value="Winged helix-like DNA-binding domain superfamily/Winged helix DNA-binding domain"/>
    <property type="match status" value="1"/>
</dbReference>
<feature type="domain" description="HTH gntR-type" evidence="4">
    <location>
        <begin position="11"/>
        <end position="79"/>
    </location>
</feature>
<dbReference type="Pfam" id="PF00392">
    <property type="entry name" value="GntR"/>
    <property type="match status" value="1"/>
</dbReference>
<sequence>MNLYIDNRSGSPIYDQIYTQIKNQIISGELEADQALPSIRNLAKDLRISVITTKRAYEELEREGFIYTLPAKGCFVAPKNVELLREETLKQIEAHMEEIGKLAASCQLTREELLEMFRLSMEE</sequence>
<dbReference type="InterPro" id="IPR036388">
    <property type="entry name" value="WH-like_DNA-bd_sf"/>
</dbReference>
<dbReference type="GO" id="GO:0003700">
    <property type="term" value="F:DNA-binding transcription factor activity"/>
    <property type="evidence" value="ECO:0007669"/>
    <property type="project" value="InterPro"/>
</dbReference>
<name>A0A9D0YSF2_9FIRM</name>
<reference evidence="5" key="2">
    <citation type="journal article" date="2021" name="PeerJ">
        <title>Extensive microbial diversity within the chicken gut microbiome revealed by metagenomics and culture.</title>
        <authorList>
            <person name="Gilroy R."/>
            <person name="Ravi A."/>
            <person name="Getino M."/>
            <person name="Pursley I."/>
            <person name="Horton D.L."/>
            <person name="Alikhan N.F."/>
            <person name="Baker D."/>
            <person name="Gharbi K."/>
            <person name="Hall N."/>
            <person name="Watson M."/>
            <person name="Adriaenssens E.M."/>
            <person name="Foster-Nyarko E."/>
            <person name="Jarju S."/>
            <person name="Secka A."/>
            <person name="Antonio M."/>
            <person name="Oren A."/>
            <person name="Chaudhuri R.R."/>
            <person name="La Ragione R."/>
            <person name="Hildebrand F."/>
            <person name="Pallen M.J."/>
        </authorList>
    </citation>
    <scope>NUCLEOTIDE SEQUENCE</scope>
    <source>
        <strain evidence="5">ChiGjej2B2-12916</strain>
    </source>
</reference>
<keyword evidence="1" id="KW-0805">Transcription regulation</keyword>
<dbReference type="PANTHER" id="PTHR38445:SF7">
    <property type="entry name" value="GNTR-FAMILY TRANSCRIPTIONAL REGULATOR"/>
    <property type="match status" value="1"/>
</dbReference>
<gene>
    <name evidence="5" type="ORF">IAD31_05780</name>
</gene>
<reference evidence="5" key="1">
    <citation type="submission" date="2020-10" db="EMBL/GenBank/DDBJ databases">
        <authorList>
            <person name="Gilroy R."/>
        </authorList>
    </citation>
    <scope>NUCLEOTIDE SEQUENCE</scope>
    <source>
        <strain evidence="5">ChiGjej2B2-12916</strain>
    </source>
</reference>
<dbReference type="SUPFAM" id="SSF46785">
    <property type="entry name" value="Winged helix' DNA-binding domain"/>
    <property type="match status" value="1"/>
</dbReference>
<evidence type="ECO:0000256" key="3">
    <source>
        <dbReference type="ARBA" id="ARBA00023163"/>
    </source>
</evidence>
<keyword evidence="2" id="KW-0238">DNA-binding</keyword>
<dbReference type="AlphaFoldDB" id="A0A9D0YSF2"/>
<dbReference type="Proteomes" id="UP000886879">
    <property type="component" value="Unassembled WGS sequence"/>
</dbReference>
<dbReference type="SMART" id="SM00345">
    <property type="entry name" value="HTH_GNTR"/>
    <property type="match status" value="1"/>
</dbReference>
<evidence type="ECO:0000256" key="2">
    <source>
        <dbReference type="ARBA" id="ARBA00023125"/>
    </source>
</evidence>
<evidence type="ECO:0000313" key="5">
    <source>
        <dbReference type="EMBL" id="HIQ61088.1"/>
    </source>
</evidence>
<comment type="caution">
    <text evidence="5">The sequence shown here is derived from an EMBL/GenBank/DDBJ whole genome shotgun (WGS) entry which is preliminary data.</text>
</comment>
<organism evidence="5 6">
    <name type="scientific">Candidatus Enterenecus faecium</name>
    <dbReference type="NCBI Taxonomy" id="2840780"/>
    <lineage>
        <taxon>Bacteria</taxon>
        <taxon>Bacillati</taxon>
        <taxon>Bacillota</taxon>
        <taxon>Clostridia</taxon>
        <taxon>Eubacteriales</taxon>
        <taxon>Candidatus Enterenecus</taxon>
    </lineage>
</organism>
<dbReference type="PROSITE" id="PS50949">
    <property type="entry name" value="HTH_GNTR"/>
    <property type="match status" value="1"/>
</dbReference>
<evidence type="ECO:0000259" key="4">
    <source>
        <dbReference type="PROSITE" id="PS50949"/>
    </source>
</evidence>
<dbReference type="GO" id="GO:0003677">
    <property type="term" value="F:DNA binding"/>
    <property type="evidence" value="ECO:0007669"/>
    <property type="project" value="UniProtKB-KW"/>
</dbReference>
<proteinExistence type="predicted"/>
<dbReference type="InterPro" id="IPR036390">
    <property type="entry name" value="WH_DNA-bd_sf"/>
</dbReference>
<dbReference type="EMBL" id="DVFO01000055">
    <property type="protein sequence ID" value="HIQ61088.1"/>
    <property type="molecule type" value="Genomic_DNA"/>
</dbReference>
<dbReference type="PANTHER" id="PTHR38445">
    <property type="entry name" value="HTH-TYPE TRANSCRIPTIONAL REPRESSOR YTRA"/>
    <property type="match status" value="1"/>
</dbReference>